<gene>
    <name evidence="3" type="ORF">KDU71_21870</name>
</gene>
<keyword evidence="1 3" id="KW-0238">DNA-binding</keyword>
<dbReference type="EMBL" id="JAGTAR010000055">
    <property type="protein sequence ID" value="MBR8538235.1"/>
    <property type="molecule type" value="Genomic_DNA"/>
</dbReference>
<accession>A0A941FD04</accession>
<comment type="caution">
    <text evidence="3">The sequence shown here is derived from an EMBL/GenBank/DDBJ whole genome shotgun (WGS) entry which is preliminary data.</text>
</comment>
<dbReference type="Proteomes" id="UP000679220">
    <property type="component" value="Unassembled WGS sequence"/>
</dbReference>
<dbReference type="RefSeq" id="WP_212193259.1">
    <property type="nucleotide sequence ID" value="NZ_JAGTAR010000055.1"/>
</dbReference>
<feature type="domain" description="HU" evidence="2">
    <location>
        <begin position="4"/>
        <end position="126"/>
    </location>
</feature>
<proteinExistence type="predicted"/>
<keyword evidence="4" id="KW-1185">Reference proteome</keyword>
<dbReference type="Pfam" id="PF18291">
    <property type="entry name" value="HU-HIG"/>
    <property type="match status" value="1"/>
</dbReference>
<reference evidence="3" key="1">
    <citation type="journal article" date="2018" name="Int. J. Syst. Evol. Microbiol.">
        <title>Carboxylicivirga sediminis sp. nov., isolated from coastal sediment.</title>
        <authorList>
            <person name="Wang F.Q."/>
            <person name="Ren L.H."/>
            <person name="Zou R.J."/>
            <person name="Sun Y.Z."/>
            <person name="Liu X.J."/>
            <person name="Jiang F."/>
            <person name="Liu L.J."/>
        </authorList>
    </citation>
    <scope>NUCLEOTIDE SEQUENCE</scope>
    <source>
        <strain evidence="3">JR1</strain>
    </source>
</reference>
<evidence type="ECO:0000313" key="3">
    <source>
        <dbReference type="EMBL" id="MBR8538235.1"/>
    </source>
</evidence>
<evidence type="ECO:0000259" key="2">
    <source>
        <dbReference type="Pfam" id="PF18291"/>
    </source>
</evidence>
<evidence type="ECO:0000313" key="4">
    <source>
        <dbReference type="Proteomes" id="UP000679220"/>
    </source>
</evidence>
<organism evidence="3 4">
    <name type="scientific">Carboxylicivirga sediminis</name>
    <dbReference type="NCBI Taxonomy" id="2006564"/>
    <lineage>
        <taxon>Bacteria</taxon>
        <taxon>Pseudomonadati</taxon>
        <taxon>Bacteroidota</taxon>
        <taxon>Bacteroidia</taxon>
        <taxon>Marinilabiliales</taxon>
        <taxon>Marinilabiliaceae</taxon>
        <taxon>Carboxylicivirga</taxon>
    </lineage>
</organism>
<protein>
    <submittedName>
        <fullName evidence="3">DNA-binding protein</fullName>
    </submittedName>
</protein>
<sequence>MSIIKFKIITRGNPRQPELPKKHYATIVRPRNVTLEILAKRIAEISPVNELDTLNTLTALSRVIPEFLSDGATVELGDFGRLQVSISSEGTDTEEDFSKEMIKSCKVSFQPSVKVKETLKAVKYEKA</sequence>
<dbReference type="InterPro" id="IPR010992">
    <property type="entry name" value="IHF-like_DNA-bd_dom_sf"/>
</dbReference>
<name>A0A941FD04_9BACT</name>
<dbReference type="GO" id="GO:0003677">
    <property type="term" value="F:DNA binding"/>
    <property type="evidence" value="ECO:0007669"/>
    <property type="project" value="UniProtKB-KW"/>
</dbReference>
<dbReference type="AlphaFoldDB" id="A0A941FD04"/>
<dbReference type="InterPro" id="IPR041607">
    <property type="entry name" value="HU-HIG"/>
</dbReference>
<reference evidence="3" key="2">
    <citation type="submission" date="2021-04" db="EMBL/GenBank/DDBJ databases">
        <authorList>
            <person name="Zhang T."/>
            <person name="Zhang Y."/>
            <person name="Lu D."/>
            <person name="Zuo D."/>
            <person name="Du Z."/>
        </authorList>
    </citation>
    <scope>NUCLEOTIDE SEQUENCE</scope>
    <source>
        <strain evidence="3">JR1</strain>
    </source>
</reference>
<evidence type="ECO:0000256" key="1">
    <source>
        <dbReference type="ARBA" id="ARBA00023125"/>
    </source>
</evidence>
<dbReference type="SUPFAM" id="SSF47729">
    <property type="entry name" value="IHF-like DNA-binding proteins"/>
    <property type="match status" value="1"/>
</dbReference>